<accession>A0A0Q1AFL6</accession>
<dbReference type="Pfam" id="PF13830">
    <property type="entry name" value="DUF4192"/>
    <property type="match status" value="1"/>
</dbReference>
<dbReference type="AlphaFoldDB" id="A0A0Q1AFL6"/>
<name>A0A0Q1AFL6_9CORY</name>
<organism evidence="2 3">
    <name type="scientific">Corynebacterium oculi</name>
    <dbReference type="NCBI Taxonomy" id="1544416"/>
    <lineage>
        <taxon>Bacteria</taxon>
        <taxon>Bacillati</taxon>
        <taxon>Actinomycetota</taxon>
        <taxon>Actinomycetes</taxon>
        <taxon>Mycobacteriales</taxon>
        <taxon>Corynebacteriaceae</taxon>
        <taxon>Corynebacterium</taxon>
    </lineage>
</organism>
<evidence type="ECO:0008006" key="4">
    <source>
        <dbReference type="Google" id="ProtNLM"/>
    </source>
</evidence>
<dbReference type="EMBL" id="LKST01000001">
    <property type="protein sequence ID" value="KQB85423.1"/>
    <property type="molecule type" value="Genomic_DNA"/>
</dbReference>
<dbReference type="InterPro" id="IPR025447">
    <property type="entry name" value="DUF4192"/>
</dbReference>
<keyword evidence="3" id="KW-1185">Reference proteome</keyword>
<evidence type="ECO:0000313" key="3">
    <source>
        <dbReference type="Proteomes" id="UP000050517"/>
    </source>
</evidence>
<evidence type="ECO:0000313" key="2">
    <source>
        <dbReference type="EMBL" id="KQB85423.1"/>
    </source>
</evidence>
<reference evidence="2 3" key="1">
    <citation type="submission" date="2015-10" db="EMBL/GenBank/DDBJ databases">
        <title>Corynebacteirum lowii and Corynebacterium oculi species nova, derived from human clinical disease and and emended description of Corynebacterium mastiditis.</title>
        <authorList>
            <person name="Bernard K."/>
            <person name="Pacheco A.L."/>
            <person name="Mcdougall C."/>
            <person name="Burtx T."/>
            <person name="Weibe D."/>
            <person name="Tyler S."/>
            <person name="Olson A.B."/>
            <person name="Cnockaert M."/>
            <person name="Eguchi H."/>
            <person name="Kuwahara T."/>
            <person name="Nakayama-Imaohji H."/>
            <person name="Boudewijins M."/>
            <person name="Van Hoecke F."/>
            <person name="Bernier A.-M."/>
            <person name="Vandamme P."/>
        </authorList>
    </citation>
    <scope>NUCLEOTIDE SEQUENCE [LARGE SCALE GENOMIC DNA]</scope>
    <source>
        <strain evidence="2 3">NML 130210</strain>
    </source>
</reference>
<protein>
    <recommendedName>
        <fullName evidence="4">DUF4192 domain-containing protein</fullName>
    </recommendedName>
</protein>
<evidence type="ECO:0000256" key="1">
    <source>
        <dbReference type="SAM" id="MobiDB-lite"/>
    </source>
</evidence>
<comment type="caution">
    <text evidence="2">The sequence shown here is derived from an EMBL/GenBank/DDBJ whole genome shotgun (WGS) entry which is preliminary data.</text>
</comment>
<dbReference type="Proteomes" id="UP000050517">
    <property type="component" value="Unassembled WGS sequence"/>
</dbReference>
<feature type="region of interest" description="Disordered" evidence="1">
    <location>
        <begin position="138"/>
        <end position="162"/>
    </location>
</feature>
<dbReference type="PATRIC" id="fig|1544416.3.peg.567"/>
<proteinExistence type="predicted"/>
<sequence>MRDVHRLVHRAHLSPPLLGELAAEAGELLRGEGDASHLAFLLSHPMLRDALVAPTIEHADQAHRILRRVAQRTRGEARSNALCLYALAAAACGHSWRVALALHLAVEEAPEHGLSGLLYSVVSRRGAEAMLDAVKEAVAPAQSKNSDATAGGTGADTDGRHR</sequence>
<gene>
    <name evidence="2" type="ORF">Cocul_00562</name>
</gene>